<organism evidence="1 2">
    <name type="scientific">Streptomyces asoensis</name>
    <dbReference type="NCBI Taxonomy" id="249586"/>
    <lineage>
        <taxon>Bacteria</taxon>
        <taxon>Bacillati</taxon>
        <taxon>Actinomycetota</taxon>
        <taxon>Actinomycetes</taxon>
        <taxon>Kitasatosporales</taxon>
        <taxon>Streptomycetaceae</taxon>
        <taxon>Streptomyces</taxon>
    </lineage>
</organism>
<dbReference type="EMBL" id="CP049838">
    <property type="protein sequence ID" value="QJT03724.1"/>
    <property type="molecule type" value="Genomic_DNA"/>
</dbReference>
<dbReference type="Proteomes" id="UP000502665">
    <property type="component" value="Chromosome"/>
</dbReference>
<protein>
    <submittedName>
        <fullName evidence="1">Uncharacterized protein</fullName>
    </submittedName>
</protein>
<gene>
    <name evidence="1" type="ORF">G9272_28450</name>
</gene>
<evidence type="ECO:0000313" key="2">
    <source>
        <dbReference type="Proteomes" id="UP000502665"/>
    </source>
</evidence>
<dbReference type="AlphaFoldDB" id="A0A6M4WTA1"/>
<sequence length="194" mass="21571">MDAGVAAVAAGAVGAALGGIAAIIGAKIAAEKNTVALLQQVNHQAQAERAQWVRNQRATAYEEFLRTWDEYTLARGRFHIERPPKYENWRNVQELHGRLGTAAFAIQITGPESVQEVTSQAFIELTAMAFPDELRAEFYALNTRMRETNDPQLRDQMTKIAEEMLYRGSWDGAIDVPPVRQRFLRAATEALGTL</sequence>
<reference evidence="1" key="1">
    <citation type="submission" date="2020-03" db="EMBL/GenBank/DDBJ databases">
        <title>Molecular networking-based the target discovery of potent antiproliferative macrolactams: 5/6/7/16 polycyclic ansamycins and glycosylated trienomycin from Streptomyces cacaoi subsp. asoensis.</title>
        <authorList>
            <person name="Liu L.-L."/>
        </authorList>
    </citation>
    <scope>NUCLEOTIDE SEQUENCE [LARGE SCALE GENOMIC DNA]</scope>
    <source>
        <strain evidence="1">H2S5</strain>
    </source>
</reference>
<dbReference type="RefSeq" id="WP_171399127.1">
    <property type="nucleotide sequence ID" value="NZ_CP049838.1"/>
</dbReference>
<evidence type="ECO:0000313" key="1">
    <source>
        <dbReference type="EMBL" id="QJT03724.1"/>
    </source>
</evidence>
<name>A0A6M4WTA1_9ACTN</name>
<accession>A0A6M4WTA1</accession>
<keyword evidence="2" id="KW-1185">Reference proteome</keyword>
<proteinExistence type="predicted"/>